<dbReference type="Proteomes" id="UP000053780">
    <property type="component" value="Unassembled WGS sequence"/>
</dbReference>
<dbReference type="OrthoDB" id="6777263at2759"/>
<reference evidence="1 2" key="1">
    <citation type="journal article" date="2013" name="BMC Genomics">
        <title>Genome sequencing and comparative genomics of honey bee microsporidia, Nosema apis reveal novel insights into host-parasite interactions.</title>
        <authorList>
            <person name="Chen Yp."/>
            <person name="Pettis J.S."/>
            <person name="Zhao Y."/>
            <person name="Liu X."/>
            <person name="Tallon L.J."/>
            <person name="Sadzewicz L.D."/>
            <person name="Li R."/>
            <person name="Zheng H."/>
            <person name="Huang S."/>
            <person name="Zhang X."/>
            <person name="Hamilton M.C."/>
            <person name="Pernal S.F."/>
            <person name="Melathopoulos A.P."/>
            <person name="Yan X."/>
            <person name="Evans J.D."/>
        </authorList>
    </citation>
    <scope>NUCLEOTIDE SEQUENCE [LARGE SCALE GENOMIC DNA]</scope>
    <source>
        <strain evidence="1 2">BRL 01</strain>
    </source>
</reference>
<organism evidence="1 2">
    <name type="scientific">Vairimorpha apis BRL 01</name>
    <dbReference type="NCBI Taxonomy" id="1037528"/>
    <lineage>
        <taxon>Eukaryota</taxon>
        <taxon>Fungi</taxon>
        <taxon>Fungi incertae sedis</taxon>
        <taxon>Microsporidia</taxon>
        <taxon>Nosematidae</taxon>
        <taxon>Vairimorpha</taxon>
    </lineage>
</organism>
<dbReference type="VEuPathDB" id="MicrosporidiaDB:NAPIS_ORF02528"/>
<dbReference type="AlphaFoldDB" id="T0KWR5"/>
<protein>
    <submittedName>
        <fullName evidence="1">Uncharacterized protein</fullName>
    </submittedName>
</protein>
<sequence>MTNQQKSQITNHRLNEINNKLKNFSSLPFPLQTPEYKSILYKMKNELETTEYTINIPSYKYPLIPKHIPDCKLFLEKDKKGNFRCTIKSNDFRDLKRAITEINKCLDEGFLEFDESKLSEWEKFYIWWFYHNTKFK</sequence>
<accession>T0KWR5</accession>
<evidence type="ECO:0000313" key="1">
    <source>
        <dbReference type="EMBL" id="EQB59902.1"/>
    </source>
</evidence>
<evidence type="ECO:0000313" key="2">
    <source>
        <dbReference type="Proteomes" id="UP000053780"/>
    </source>
</evidence>
<keyword evidence="2" id="KW-1185">Reference proteome</keyword>
<dbReference type="HOGENOM" id="CLU_1907270_0_0_1"/>
<proteinExistence type="predicted"/>
<name>T0KWR5_9MICR</name>
<dbReference type="EMBL" id="KE647353">
    <property type="protein sequence ID" value="EQB59902.1"/>
    <property type="molecule type" value="Genomic_DNA"/>
</dbReference>
<gene>
    <name evidence="1" type="ORF">NAPIS_ORF02528</name>
</gene>